<reference evidence="6 7" key="1">
    <citation type="submission" date="2017-07" db="EMBL/GenBank/DDBJ databases">
        <title>Genome Sequence of Sulfitobacter pseudonitzschiae Strain SMR1 Isolated from a culture of the Diatom Skeletonema marinoi.</title>
        <authorList>
            <person name="Topel M."/>
            <person name="Pinder M.I.M."/>
            <person name="Johansson O.N."/>
            <person name="Kourtchenko O."/>
            <person name="Godhe A."/>
            <person name="Clarke A.K."/>
        </authorList>
    </citation>
    <scope>NUCLEOTIDE SEQUENCE [LARGE SCALE GENOMIC DNA]</scope>
    <source>
        <strain evidence="6 7">SMR1</strain>
    </source>
</reference>
<dbReference type="PANTHER" id="PTHR11360">
    <property type="entry name" value="MONOCARBOXYLATE TRANSPORTER"/>
    <property type="match status" value="1"/>
</dbReference>
<evidence type="ECO:0000256" key="4">
    <source>
        <dbReference type="SAM" id="Phobius"/>
    </source>
</evidence>
<dbReference type="InterPro" id="IPR011701">
    <property type="entry name" value="MFS"/>
</dbReference>
<dbReference type="InterPro" id="IPR036259">
    <property type="entry name" value="MFS_trans_sf"/>
</dbReference>
<name>A0A221K4U1_9RHOB</name>
<dbReference type="AlphaFoldDB" id="A0A221K4U1"/>
<dbReference type="SUPFAM" id="SSF103473">
    <property type="entry name" value="MFS general substrate transporter"/>
    <property type="match status" value="1"/>
</dbReference>
<feature type="transmembrane region" description="Helical" evidence="4">
    <location>
        <begin position="178"/>
        <end position="198"/>
    </location>
</feature>
<feature type="transmembrane region" description="Helical" evidence="4">
    <location>
        <begin position="355"/>
        <end position="374"/>
    </location>
</feature>
<keyword evidence="2 4" id="KW-1133">Transmembrane helix</keyword>
<feature type="transmembrane region" description="Helical" evidence="4">
    <location>
        <begin position="90"/>
        <end position="111"/>
    </location>
</feature>
<dbReference type="GO" id="GO:0022857">
    <property type="term" value="F:transmembrane transporter activity"/>
    <property type="evidence" value="ECO:0007669"/>
    <property type="project" value="InterPro"/>
</dbReference>
<evidence type="ECO:0000313" key="7">
    <source>
        <dbReference type="Proteomes" id="UP000199754"/>
    </source>
</evidence>
<feature type="transmembrane region" description="Helical" evidence="4">
    <location>
        <begin position="300"/>
        <end position="319"/>
    </location>
</feature>
<keyword evidence="3 4" id="KW-0472">Membrane</keyword>
<evidence type="ECO:0000313" key="6">
    <source>
        <dbReference type="EMBL" id="ASM73975.1"/>
    </source>
</evidence>
<gene>
    <name evidence="6" type="ORF">SULPSESMR1_03198</name>
</gene>
<proteinExistence type="predicted"/>
<feature type="transmembrane region" description="Helical" evidence="4">
    <location>
        <begin position="231"/>
        <end position="252"/>
    </location>
</feature>
<feature type="transmembrane region" description="Helical" evidence="4">
    <location>
        <begin position="123"/>
        <end position="142"/>
    </location>
</feature>
<feature type="transmembrane region" description="Helical" evidence="4">
    <location>
        <begin position="59"/>
        <end position="78"/>
    </location>
</feature>
<evidence type="ECO:0000256" key="2">
    <source>
        <dbReference type="ARBA" id="ARBA00022989"/>
    </source>
</evidence>
<dbReference type="InterPro" id="IPR020846">
    <property type="entry name" value="MFS_dom"/>
</dbReference>
<dbReference type="Proteomes" id="UP000199754">
    <property type="component" value="Chromosome"/>
</dbReference>
<dbReference type="Pfam" id="PF07690">
    <property type="entry name" value="MFS_1"/>
    <property type="match status" value="1"/>
</dbReference>
<keyword evidence="7" id="KW-1185">Reference proteome</keyword>
<feature type="transmembrane region" description="Helical" evidence="4">
    <location>
        <begin position="21"/>
        <end position="47"/>
    </location>
</feature>
<evidence type="ECO:0000256" key="3">
    <source>
        <dbReference type="ARBA" id="ARBA00023136"/>
    </source>
</evidence>
<keyword evidence="1 4" id="KW-0812">Transmembrane</keyword>
<feature type="domain" description="Major facilitator superfamily (MFS) profile" evidence="5">
    <location>
        <begin position="23"/>
        <end position="414"/>
    </location>
</feature>
<feature type="transmembrane region" description="Helical" evidence="4">
    <location>
        <begin position="149"/>
        <end position="172"/>
    </location>
</feature>
<dbReference type="InterPro" id="IPR050327">
    <property type="entry name" value="Proton-linked_MCT"/>
</dbReference>
<sequence length="414" mass="44503">MMRIDPLAGPQPLTEFIAGNARWLGAGALLTLLSSFGQTFFISIFAAEIQGAFGLSHGGWGGIYSLGTTASAIVMIWAGGLTDRFRARHLGAGVLMLLAASCLMMAANPFLWALPVVIFALRLMGQGMTSHIAIVAMARWFVATRGRALALASLGFSVGEALLPLSFVALMTVMDWRLLWVAAAVVAVIGVPVLLSLLRTERMPQSMAEENASFGMRGQHWTRMQALRHPLFWCMFPALLGPSAFNTAFFFHQVHFAEVKSITHLSLVALFPVYTLCSIGFLIVSGWALDRFGTARLLPFYQLPMVVAFTLFGLGQGIVPMVTGFFFLSMTTGANSTLPNAFWAEYYGTRHIGSIKAMAAAVMVLGSAIGPGITGMMIDAGVTLSVQYLGIAAYFIFTSTMVGLGIVRSRADMA</sequence>
<dbReference type="PANTHER" id="PTHR11360:SF308">
    <property type="entry name" value="BLL3089 PROTEIN"/>
    <property type="match status" value="1"/>
</dbReference>
<feature type="transmembrane region" description="Helical" evidence="4">
    <location>
        <begin position="386"/>
        <end position="407"/>
    </location>
</feature>
<feature type="transmembrane region" description="Helical" evidence="4">
    <location>
        <begin position="325"/>
        <end position="343"/>
    </location>
</feature>
<feature type="transmembrane region" description="Helical" evidence="4">
    <location>
        <begin position="264"/>
        <end position="288"/>
    </location>
</feature>
<dbReference type="EMBL" id="CP022415">
    <property type="protein sequence ID" value="ASM73975.1"/>
    <property type="molecule type" value="Genomic_DNA"/>
</dbReference>
<evidence type="ECO:0000256" key="1">
    <source>
        <dbReference type="ARBA" id="ARBA00022692"/>
    </source>
</evidence>
<evidence type="ECO:0000259" key="5">
    <source>
        <dbReference type="PROSITE" id="PS50850"/>
    </source>
</evidence>
<organism evidence="6 7">
    <name type="scientific">Pseudosulfitobacter pseudonitzschiae</name>
    <dbReference type="NCBI Taxonomy" id="1402135"/>
    <lineage>
        <taxon>Bacteria</taxon>
        <taxon>Pseudomonadati</taxon>
        <taxon>Pseudomonadota</taxon>
        <taxon>Alphaproteobacteria</taxon>
        <taxon>Rhodobacterales</taxon>
        <taxon>Roseobacteraceae</taxon>
        <taxon>Pseudosulfitobacter</taxon>
    </lineage>
</organism>
<dbReference type="PROSITE" id="PS50850">
    <property type="entry name" value="MFS"/>
    <property type="match status" value="1"/>
</dbReference>
<accession>A0A221K4U1</accession>
<protein>
    <submittedName>
        <fullName evidence="6">Major facilitator superfamily protein</fullName>
    </submittedName>
</protein>
<dbReference type="KEGG" id="spse:SULPSESMR1_03198"/>
<dbReference type="Gene3D" id="1.20.1250.20">
    <property type="entry name" value="MFS general substrate transporter like domains"/>
    <property type="match status" value="2"/>
</dbReference>